<dbReference type="InterPro" id="IPR002213">
    <property type="entry name" value="UDP_glucos_trans"/>
</dbReference>
<keyword evidence="3" id="KW-0328">Glycosyltransferase</keyword>
<dbReference type="Pfam" id="PF03033">
    <property type="entry name" value="Glyco_transf_28"/>
    <property type="match status" value="1"/>
</dbReference>
<comment type="similarity">
    <text evidence="2">Belongs to the UDP-glycosyltransferase family.</text>
</comment>
<evidence type="ECO:0000313" key="7">
    <source>
        <dbReference type="EMBL" id="GAA1952055.1"/>
    </source>
</evidence>
<gene>
    <name evidence="7" type="primary">mgt_1</name>
    <name evidence="7" type="ORF">GCM10009754_21200</name>
</gene>
<dbReference type="SUPFAM" id="SSF53756">
    <property type="entry name" value="UDP-Glycosyltransferase/glycogen phosphorylase"/>
    <property type="match status" value="1"/>
</dbReference>
<organism evidence="7 8">
    <name type="scientific">Amycolatopsis minnesotensis</name>
    <dbReference type="NCBI Taxonomy" id="337894"/>
    <lineage>
        <taxon>Bacteria</taxon>
        <taxon>Bacillati</taxon>
        <taxon>Actinomycetota</taxon>
        <taxon>Actinomycetes</taxon>
        <taxon>Pseudonocardiales</taxon>
        <taxon>Pseudonocardiaceae</taxon>
        <taxon>Amycolatopsis</taxon>
    </lineage>
</organism>
<dbReference type="InterPro" id="IPR010610">
    <property type="entry name" value="EryCIII-like_C"/>
</dbReference>
<dbReference type="PANTHER" id="PTHR21015">
    <property type="entry name" value="UDP-N-ACETYLGLUCOSAMINE--N-ACETYLMURAMYL-(PENTAPEPTIDE) PYROPHOSPHORYL-UNDECAPRENOL N-ACETYLGLUCOSAMINE TRANSFERASE 1"/>
    <property type="match status" value="1"/>
</dbReference>
<evidence type="ECO:0000256" key="2">
    <source>
        <dbReference type="ARBA" id="ARBA00009995"/>
    </source>
</evidence>
<keyword evidence="4" id="KW-0808">Transferase</keyword>
<dbReference type="Proteomes" id="UP001501116">
    <property type="component" value="Unassembled WGS sequence"/>
</dbReference>
<dbReference type="EMBL" id="BAAANN010000007">
    <property type="protein sequence ID" value="GAA1952055.1"/>
    <property type="molecule type" value="Genomic_DNA"/>
</dbReference>
<feature type="domain" description="Erythromycin biosynthesis protein CIII-like C-terminal" evidence="6">
    <location>
        <begin position="260"/>
        <end position="392"/>
    </location>
</feature>
<evidence type="ECO:0000313" key="8">
    <source>
        <dbReference type="Proteomes" id="UP001501116"/>
    </source>
</evidence>
<reference evidence="7 8" key="1">
    <citation type="journal article" date="2019" name="Int. J. Syst. Evol. Microbiol.">
        <title>The Global Catalogue of Microorganisms (GCM) 10K type strain sequencing project: providing services to taxonomists for standard genome sequencing and annotation.</title>
        <authorList>
            <consortium name="The Broad Institute Genomics Platform"/>
            <consortium name="The Broad Institute Genome Sequencing Center for Infectious Disease"/>
            <person name="Wu L."/>
            <person name="Ma J."/>
        </authorList>
    </citation>
    <scope>NUCLEOTIDE SEQUENCE [LARGE SCALE GENOMIC DNA]</scope>
    <source>
        <strain evidence="7 8">JCM 14545</strain>
    </source>
</reference>
<evidence type="ECO:0000256" key="4">
    <source>
        <dbReference type="ARBA" id="ARBA00022679"/>
    </source>
</evidence>
<sequence>MTPHVLLMPLPARGHVTPALAVAAELVKRGKRVTFATVKDYADEVTETGATALVYESELATHEIPAAFTVDYMAREPLRCIEEAIRATRILEAELAGDFPDVVVYDVATFPTGRALARKHGRPSIQLFPVFASNEEFSFGAAQAEELAEPFPVDHPAFAEFFVKVSEFIAEHELGIGAEELLVGCDESNIVFLPRRFQLEVDKFDDRHTFVGPCRLPAKDEVTWRREGDGPLALISLGTTFNHNADFFRDCARAFTGLPWEVVITLGDKVDPAELGELPPNVRAHRFVPHAPVLAEADVFVCHAGVGSMMEALDLGVPLVLVPPEVTEHRLNAKRAVELGLGRMLAPADATPDALRDAVLSVAADPAVRTAVTGIRADFAAAGGPVKAAEVIEASLTRAAAL</sequence>
<accession>A0ABN2QH85</accession>
<dbReference type="RefSeq" id="WP_344416221.1">
    <property type="nucleotide sequence ID" value="NZ_BAAANN010000007.1"/>
</dbReference>
<evidence type="ECO:0000256" key="1">
    <source>
        <dbReference type="ARBA" id="ARBA00004660"/>
    </source>
</evidence>
<name>A0ABN2QH85_9PSEU</name>
<comment type="pathway">
    <text evidence="1">Antibiotic biosynthesis; vancomycin biosynthesis.</text>
</comment>
<comment type="caution">
    <text evidence="7">The sequence shown here is derived from an EMBL/GenBank/DDBJ whole genome shotgun (WGS) entry which is preliminary data.</text>
</comment>
<dbReference type="PANTHER" id="PTHR21015:SF22">
    <property type="entry name" value="GLYCOSYLTRANSFERASE"/>
    <property type="match status" value="1"/>
</dbReference>
<dbReference type="InterPro" id="IPR006326">
    <property type="entry name" value="UDPGT_MGT-like"/>
</dbReference>
<dbReference type="CDD" id="cd03784">
    <property type="entry name" value="GT1_Gtf-like"/>
    <property type="match status" value="1"/>
</dbReference>
<keyword evidence="8" id="KW-1185">Reference proteome</keyword>
<feature type="domain" description="Glycosyltransferase family 28 N-terminal" evidence="5">
    <location>
        <begin position="13"/>
        <end position="94"/>
    </location>
</feature>
<protein>
    <submittedName>
        <fullName evidence="7">Macrolide-inactivating glycosyltransferase</fullName>
    </submittedName>
</protein>
<dbReference type="Gene3D" id="3.40.50.2000">
    <property type="entry name" value="Glycogen Phosphorylase B"/>
    <property type="match status" value="2"/>
</dbReference>
<evidence type="ECO:0000259" key="5">
    <source>
        <dbReference type="Pfam" id="PF03033"/>
    </source>
</evidence>
<proteinExistence type="inferred from homology"/>
<dbReference type="NCBIfam" id="TIGR01426">
    <property type="entry name" value="MGT"/>
    <property type="match status" value="1"/>
</dbReference>
<evidence type="ECO:0000256" key="3">
    <source>
        <dbReference type="ARBA" id="ARBA00022676"/>
    </source>
</evidence>
<evidence type="ECO:0000259" key="6">
    <source>
        <dbReference type="Pfam" id="PF06722"/>
    </source>
</evidence>
<dbReference type="InterPro" id="IPR004276">
    <property type="entry name" value="GlycoTrans_28_N"/>
</dbReference>
<dbReference type="Pfam" id="PF06722">
    <property type="entry name" value="EryCIII-like_C"/>
    <property type="match status" value="1"/>
</dbReference>